<gene>
    <name evidence="1" type="ORF">Q4T40_16530</name>
</gene>
<protein>
    <submittedName>
        <fullName evidence="1">Uncharacterized protein</fullName>
    </submittedName>
</protein>
<dbReference type="Proteomes" id="UP001254848">
    <property type="component" value="Unassembled WGS sequence"/>
</dbReference>
<dbReference type="EMBL" id="JAUOZS010000001">
    <property type="protein sequence ID" value="MDT8902849.1"/>
    <property type="molecule type" value="Genomic_DNA"/>
</dbReference>
<keyword evidence="2" id="KW-1185">Reference proteome</keyword>
<proteinExistence type="predicted"/>
<accession>A0ABU3P1D5</accession>
<dbReference type="RefSeq" id="WP_413781318.1">
    <property type="nucleotide sequence ID" value="NZ_JAUOZS010000001.1"/>
</dbReference>
<comment type="caution">
    <text evidence="1">The sequence shown here is derived from an EMBL/GenBank/DDBJ whole genome shotgun (WGS) entry which is preliminary data.</text>
</comment>
<name>A0ABU3P1D5_9FIRM</name>
<sequence length="138" mass="14928">MKRFSVMCLAGPDAGAAWLESGFAAFVAGADEDGRPRRPDVLLVAPGAWTTVGEVWPKVAMAAGAAELSAELAGDYRCLRWRGFTVVTRLEAPLAEPDWDAYRDDAKAVAGAVYGHLLAEVFRETREWCGHTFSVLGR</sequence>
<evidence type="ECO:0000313" key="2">
    <source>
        <dbReference type="Proteomes" id="UP001254848"/>
    </source>
</evidence>
<reference evidence="1 2" key="1">
    <citation type="submission" date="2023-07" db="EMBL/GenBank/DDBJ databases">
        <title>The novel representative of Negativicutes class, Anaeroselena agilis gen. nov. sp. nov.</title>
        <authorList>
            <person name="Prokofeva M.I."/>
            <person name="Elcheninov A.G."/>
            <person name="Klyukina A."/>
            <person name="Kublanov I.V."/>
            <person name="Frolov E.N."/>
            <person name="Podosokorskaya O.A."/>
        </authorList>
    </citation>
    <scope>NUCLEOTIDE SEQUENCE [LARGE SCALE GENOMIC DNA]</scope>
    <source>
        <strain evidence="1 2">4137-cl</strain>
    </source>
</reference>
<evidence type="ECO:0000313" key="1">
    <source>
        <dbReference type="EMBL" id="MDT8902849.1"/>
    </source>
</evidence>
<organism evidence="1 2">
    <name type="scientific">Anaeroselena agilis</name>
    <dbReference type="NCBI Taxonomy" id="3063788"/>
    <lineage>
        <taxon>Bacteria</taxon>
        <taxon>Bacillati</taxon>
        <taxon>Bacillota</taxon>
        <taxon>Negativicutes</taxon>
        <taxon>Acetonemataceae</taxon>
        <taxon>Anaeroselena</taxon>
    </lineage>
</organism>